<sequence length="53" mass="5830">GYLNSKGLGSCNTYIAEFWGVWVGFHRVEINIDPIVVVNVTRHYGDSSGGKIC</sequence>
<dbReference type="AlphaFoldDB" id="A0A392T4R1"/>
<feature type="non-terminal residue" evidence="1">
    <location>
        <position position="1"/>
    </location>
</feature>
<name>A0A392T4R1_9FABA</name>
<evidence type="ECO:0000313" key="2">
    <source>
        <dbReference type="Proteomes" id="UP000265520"/>
    </source>
</evidence>
<comment type="caution">
    <text evidence="1">The sequence shown here is derived from an EMBL/GenBank/DDBJ whole genome shotgun (WGS) entry which is preliminary data.</text>
</comment>
<dbReference type="EMBL" id="LXQA010495114">
    <property type="protein sequence ID" value="MCI55367.1"/>
    <property type="molecule type" value="Genomic_DNA"/>
</dbReference>
<proteinExistence type="predicted"/>
<reference evidence="1 2" key="1">
    <citation type="journal article" date="2018" name="Front. Plant Sci.">
        <title>Red Clover (Trifolium pratense) and Zigzag Clover (T. medium) - A Picture of Genomic Similarities and Differences.</title>
        <authorList>
            <person name="Dluhosova J."/>
            <person name="Istvanek J."/>
            <person name="Nedelnik J."/>
            <person name="Repkova J."/>
        </authorList>
    </citation>
    <scope>NUCLEOTIDE SEQUENCE [LARGE SCALE GENOMIC DNA]</scope>
    <source>
        <strain evidence="2">cv. 10/8</strain>
        <tissue evidence="1">Leaf</tissue>
    </source>
</reference>
<dbReference type="Proteomes" id="UP000265520">
    <property type="component" value="Unassembled WGS sequence"/>
</dbReference>
<evidence type="ECO:0000313" key="1">
    <source>
        <dbReference type="EMBL" id="MCI55367.1"/>
    </source>
</evidence>
<accession>A0A392T4R1</accession>
<keyword evidence="2" id="KW-1185">Reference proteome</keyword>
<protein>
    <submittedName>
        <fullName evidence="1">Uncharacterized protein</fullName>
    </submittedName>
</protein>
<organism evidence="1 2">
    <name type="scientific">Trifolium medium</name>
    <dbReference type="NCBI Taxonomy" id="97028"/>
    <lineage>
        <taxon>Eukaryota</taxon>
        <taxon>Viridiplantae</taxon>
        <taxon>Streptophyta</taxon>
        <taxon>Embryophyta</taxon>
        <taxon>Tracheophyta</taxon>
        <taxon>Spermatophyta</taxon>
        <taxon>Magnoliopsida</taxon>
        <taxon>eudicotyledons</taxon>
        <taxon>Gunneridae</taxon>
        <taxon>Pentapetalae</taxon>
        <taxon>rosids</taxon>
        <taxon>fabids</taxon>
        <taxon>Fabales</taxon>
        <taxon>Fabaceae</taxon>
        <taxon>Papilionoideae</taxon>
        <taxon>50 kb inversion clade</taxon>
        <taxon>NPAAA clade</taxon>
        <taxon>Hologalegina</taxon>
        <taxon>IRL clade</taxon>
        <taxon>Trifolieae</taxon>
        <taxon>Trifolium</taxon>
    </lineage>
</organism>